<gene>
    <name evidence="3" type="ORF">CAEBREN_04529</name>
</gene>
<accession>G0P544</accession>
<name>G0P544_CAEBE</name>
<reference evidence="4" key="1">
    <citation type="submission" date="2011-07" db="EMBL/GenBank/DDBJ databases">
        <authorList>
            <consortium name="Caenorhabditis brenneri Sequencing and Analysis Consortium"/>
            <person name="Wilson R.K."/>
        </authorList>
    </citation>
    <scope>NUCLEOTIDE SEQUENCE [LARGE SCALE GENOMIC DNA]</scope>
    <source>
        <strain evidence="4">PB2801</strain>
    </source>
</reference>
<dbReference type="OrthoDB" id="5875578at2759"/>
<evidence type="ECO:0000313" key="4">
    <source>
        <dbReference type="Proteomes" id="UP000008068"/>
    </source>
</evidence>
<dbReference type="SMART" id="SM01048">
    <property type="entry name" value="C6"/>
    <property type="match status" value="1"/>
</dbReference>
<dbReference type="InterPro" id="IPR002601">
    <property type="entry name" value="C6_domain"/>
</dbReference>
<feature type="domain" description="C6" evidence="2">
    <location>
        <begin position="46"/>
        <end position="152"/>
    </location>
</feature>
<evidence type="ECO:0000259" key="2">
    <source>
        <dbReference type="SMART" id="SM01048"/>
    </source>
</evidence>
<dbReference type="InParanoid" id="G0P544"/>
<dbReference type="EMBL" id="GL380074">
    <property type="protein sequence ID" value="EGT45204.1"/>
    <property type="molecule type" value="Genomic_DNA"/>
</dbReference>
<dbReference type="Proteomes" id="UP000008068">
    <property type="component" value="Unassembled WGS sequence"/>
</dbReference>
<feature type="chain" id="PRO_5003406295" description="C6 domain-containing protein" evidence="1">
    <location>
        <begin position="22"/>
        <end position="163"/>
    </location>
</feature>
<dbReference type="eggNOG" id="ENOG502R5UW">
    <property type="taxonomic scope" value="Eukaryota"/>
</dbReference>
<dbReference type="Pfam" id="PF01681">
    <property type="entry name" value="C6"/>
    <property type="match status" value="1"/>
</dbReference>
<evidence type="ECO:0000256" key="1">
    <source>
        <dbReference type="SAM" id="SignalP"/>
    </source>
</evidence>
<keyword evidence="1" id="KW-0732">Signal</keyword>
<sequence>MNYYFFTALFLSSRISSLANACLATSPVQGATTTAAPVTEEPLRRCAPSTLSLGVGDNMQPQEDIDVTFSNYVSTQIGTTRETINTMQVSCTAIDGYNAFMTMDDGFTPPENIDKPQTVTVNFSCNSANMVWNYVTTFQGQDIVLPFTSVMCNQALLNTGPLP</sequence>
<dbReference type="AlphaFoldDB" id="G0P544"/>
<proteinExistence type="predicted"/>
<dbReference type="HOGENOM" id="CLU_074197_1_0_1"/>
<evidence type="ECO:0000313" key="3">
    <source>
        <dbReference type="EMBL" id="EGT45204.1"/>
    </source>
</evidence>
<feature type="signal peptide" evidence="1">
    <location>
        <begin position="1"/>
        <end position="21"/>
    </location>
</feature>
<dbReference type="OMA" id="CNSANMV"/>
<keyword evidence="4" id="KW-1185">Reference proteome</keyword>
<protein>
    <recommendedName>
        <fullName evidence="2">C6 domain-containing protein</fullName>
    </recommendedName>
</protein>
<organism evidence="4">
    <name type="scientific">Caenorhabditis brenneri</name>
    <name type="common">Nematode worm</name>
    <dbReference type="NCBI Taxonomy" id="135651"/>
    <lineage>
        <taxon>Eukaryota</taxon>
        <taxon>Metazoa</taxon>
        <taxon>Ecdysozoa</taxon>
        <taxon>Nematoda</taxon>
        <taxon>Chromadorea</taxon>
        <taxon>Rhabditida</taxon>
        <taxon>Rhabditina</taxon>
        <taxon>Rhabditomorpha</taxon>
        <taxon>Rhabditoidea</taxon>
        <taxon>Rhabditidae</taxon>
        <taxon>Peloderinae</taxon>
        <taxon>Caenorhabditis</taxon>
    </lineage>
</organism>